<evidence type="ECO:0000256" key="10">
    <source>
        <dbReference type="ARBA" id="ARBA00023143"/>
    </source>
</evidence>
<evidence type="ECO:0000256" key="12">
    <source>
        <dbReference type="NCBIfam" id="TIGR01397"/>
    </source>
</evidence>
<keyword evidence="5" id="KW-1003">Cell membrane</keyword>
<dbReference type="KEGG" id="nst:Nstercoris_01746"/>
<dbReference type="PRINTS" id="PR00955">
    <property type="entry name" value="FLGMOTORFLIM"/>
</dbReference>
<evidence type="ECO:0000256" key="5">
    <source>
        <dbReference type="ARBA" id="ARBA00022475"/>
    </source>
</evidence>
<dbReference type="PANTHER" id="PTHR30034:SF3">
    <property type="entry name" value="FLAGELLAR MOTOR SWITCH PROTEIN FLIM"/>
    <property type="match status" value="1"/>
</dbReference>
<comment type="subcellular location">
    <subcellularLocation>
        <location evidence="1">Bacterial flagellum basal body</location>
    </subcellularLocation>
    <subcellularLocation>
        <location evidence="2">Cell inner membrane</location>
        <topology evidence="2">Peripheral membrane protein</topology>
    </subcellularLocation>
</comment>
<dbReference type="Gene3D" id="3.40.1550.10">
    <property type="entry name" value="CheC-like"/>
    <property type="match status" value="1"/>
</dbReference>
<evidence type="ECO:0000259" key="14">
    <source>
        <dbReference type="Pfam" id="PF01052"/>
    </source>
</evidence>
<dbReference type="GO" id="GO:0071978">
    <property type="term" value="P:bacterial-type flagellum-dependent swarming motility"/>
    <property type="evidence" value="ECO:0007669"/>
    <property type="project" value="TreeGrafter"/>
</dbReference>
<reference evidence="15 16" key="1">
    <citation type="submission" date="2019-06" db="EMBL/GenBank/DDBJ databases">
        <title>Nitrosomonas stercoris KYUHI-S whole genome shotgun sequence.</title>
        <authorList>
            <person name="Nakagawa T."/>
            <person name="Tsuchiya Y."/>
            <person name="Takahashi R."/>
        </authorList>
    </citation>
    <scope>NUCLEOTIDE SEQUENCE [LARGE SCALE GENOMIC DNA]</scope>
    <source>
        <strain evidence="15 16">KYUHI-S</strain>
    </source>
</reference>
<evidence type="ECO:0000256" key="8">
    <source>
        <dbReference type="ARBA" id="ARBA00022779"/>
    </source>
</evidence>
<evidence type="ECO:0000313" key="15">
    <source>
        <dbReference type="EMBL" id="BBL35478.1"/>
    </source>
</evidence>
<dbReference type="PANTHER" id="PTHR30034">
    <property type="entry name" value="FLAGELLAR MOTOR SWITCH PROTEIN FLIM"/>
    <property type="match status" value="1"/>
</dbReference>
<dbReference type="GO" id="GO:0005886">
    <property type="term" value="C:plasma membrane"/>
    <property type="evidence" value="ECO:0007669"/>
    <property type="project" value="UniProtKB-SubCell"/>
</dbReference>
<keyword evidence="9" id="KW-0472">Membrane</keyword>
<dbReference type="Gene3D" id="2.30.330.10">
    <property type="entry name" value="SpoA-like"/>
    <property type="match status" value="1"/>
</dbReference>
<keyword evidence="15" id="KW-0282">Flagellum</keyword>
<dbReference type="CDD" id="cd17908">
    <property type="entry name" value="FliM"/>
    <property type="match status" value="1"/>
</dbReference>
<dbReference type="EMBL" id="AP019755">
    <property type="protein sequence ID" value="BBL35478.1"/>
    <property type="molecule type" value="Genomic_DNA"/>
</dbReference>
<dbReference type="InterPro" id="IPR001689">
    <property type="entry name" value="Flag_FliM"/>
</dbReference>
<comment type="similarity">
    <text evidence="3">Belongs to the FliM family.</text>
</comment>
<dbReference type="SUPFAM" id="SSF103039">
    <property type="entry name" value="CheC-like"/>
    <property type="match status" value="1"/>
</dbReference>
<keyword evidence="10" id="KW-0975">Bacterial flagellum</keyword>
<evidence type="ECO:0000256" key="13">
    <source>
        <dbReference type="SAM" id="MobiDB-lite"/>
    </source>
</evidence>
<dbReference type="PIRSF" id="PIRSF002888">
    <property type="entry name" value="FliM"/>
    <property type="match status" value="1"/>
</dbReference>
<evidence type="ECO:0000256" key="1">
    <source>
        <dbReference type="ARBA" id="ARBA00004117"/>
    </source>
</evidence>
<dbReference type="InterPro" id="IPR028976">
    <property type="entry name" value="CheC-like_sf"/>
</dbReference>
<dbReference type="AlphaFoldDB" id="A0A4Y1YNT5"/>
<gene>
    <name evidence="15" type="ORF">Nstercoris_01746</name>
</gene>
<organism evidence="15 16">
    <name type="scientific">Nitrosomonas stercoris</name>
    <dbReference type="NCBI Taxonomy" id="1444684"/>
    <lineage>
        <taxon>Bacteria</taxon>
        <taxon>Pseudomonadati</taxon>
        <taxon>Pseudomonadota</taxon>
        <taxon>Betaproteobacteria</taxon>
        <taxon>Nitrosomonadales</taxon>
        <taxon>Nitrosomonadaceae</taxon>
        <taxon>Nitrosomonas</taxon>
    </lineage>
</organism>
<evidence type="ECO:0000256" key="2">
    <source>
        <dbReference type="ARBA" id="ARBA00004417"/>
    </source>
</evidence>
<keyword evidence="7" id="KW-0997">Cell inner membrane</keyword>
<proteinExistence type="inferred from homology"/>
<evidence type="ECO:0000256" key="11">
    <source>
        <dbReference type="ARBA" id="ARBA00025044"/>
    </source>
</evidence>
<dbReference type="Proteomes" id="UP000316473">
    <property type="component" value="Chromosome"/>
</dbReference>
<evidence type="ECO:0000256" key="9">
    <source>
        <dbReference type="ARBA" id="ARBA00023136"/>
    </source>
</evidence>
<sequence>MAENFLTQDEVDALLNFDSGNKHQPNTQQENETIQQGGVRPYDMANQERIVQGRMPMLEIINARFANMLQIGLYNFLRRAVDISTDSLKITKYSEFTRSLIIPANINIISIKPLRGSALITIDPNLIFLIVDNMFGGDGRFHTRVEGREFTLTEQSIIRRLLDVFFENYEEAWKNLHPIKCEYSRAEMNPQFANIVTPTDMVVASTFELNLGGSRGEFNICIPYSTLEPIRDLLNNIQEENAEVDNNWLKSLTKQVQRAEIEIIAHLGESRVTLHQILNMQKGDVIALDIPDTVVATANGVPVMDCHYGILNNHYALKVKTVRTSTDID</sequence>
<dbReference type="GO" id="GO:0003774">
    <property type="term" value="F:cytoskeletal motor activity"/>
    <property type="evidence" value="ECO:0007669"/>
    <property type="project" value="InterPro"/>
</dbReference>
<dbReference type="InterPro" id="IPR001543">
    <property type="entry name" value="FliN-like_C"/>
</dbReference>
<keyword evidence="15" id="KW-0969">Cilium</keyword>
<keyword evidence="6" id="KW-0145">Chemotaxis</keyword>
<protein>
    <recommendedName>
        <fullName evidence="4 12">Flagellar motor switch protein FliM</fullName>
    </recommendedName>
</protein>
<comment type="function">
    <text evidence="11">FliM is one of three proteins (FliG, FliN, FliM) that forms the rotor-mounted switch complex (C ring), located at the base of the basal body. This complex interacts with the CheY and CheZ chemotaxis proteins, in addition to contacting components of the motor that determine the direction of flagellar rotation.</text>
</comment>
<dbReference type="Pfam" id="PF02154">
    <property type="entry name" value="FliM"/>
    <property type="match status" value="1"/>
</dbReference>
<dbReference type="SUPFAM" id="SSF101801">
    <property type="entry name" value="Surface presentation of antigens (SPOA)"/>
    <property type="match status" value="1"/>
</dbReference>
<feature type="compositionally biased region" description="Polar residues" evidence="13">
    <location>
        <begin position="18"/>
        <end position="36"/>
    </location>
</feature>
<keyword evidence="8" id="KW-0283">Flagellar rotation</keyword>
<dbReference type="Pfam" id="PF01052">
    <property type="entry name" value="FliMN_C"/>
    <property type="match status" value="1"/>
</dbReference>
<evidence type="ECO:0000256" key="6">
    <source>
        <dbReference type="ARBA" id="ARBA00022500"/>
    </source>
</evidence>
<evidence type="ECO:0000313" key="16">
    <source>
        <dbReference type="Proteomes" id="UP000316473"/>
    </source>
</evidence>
<dbReference type="NCBIfam" id="TIGR01397">
    <property type="entry name" value="fliM_switch"/>
    <property type="match status" value="1"/>
</dbReference>
<accession>A0A4Y1YNT5</accession>
<evidence type="ECO:0000256" key="3">
    <source>
        <dbReference type="ARBA" id="ARBA00011049"/>
    </source>
</evidence>
<dbReference type="GO" id="GO:0050918">
    <property type="term" value="P:positive chemotaxis"/>
    <property type="evidence" value="ECO:0007669"/>
    <property type="project" value="TreeGrafter"/>
</dbReference>
<evidence type="ECO:0000256" key="4">
    <source>
        <dbReference type="ARBA" id="ARBA00021898"/>
    </source>
</evidence>
<keyword evidence="15" id="KW-0966">Cell projection</keyword>
<feature type="domain" description="Flagellar motor switch protein FliN-like C-terminal" evidence="14">
    <location>
        <begin position="255"/>
        <end position="321"/>
    </location>
</feature>
<evidence type="ECO:0000256" key="7">
    <source>
        <dbReference type="ARBA" id="ARBA00022519"/>
    </source>
</evidence>
<dbReference type="GO" id="GO:0009425">
    <property type="term" value="C:bacterial-type flagellum basal body"/>
    <property type="evidence" value="ECO:0007669"/>
    <property type="project" value="UniProtKB-SubCell"/>
</dbReference>
<keyword evidence="16" id="KW-1185">Reference proteome</keyword>
<name>A0A4Y1YNT5_9PROT</name>
<feature type="region of interest" description="Disordered" evidence="13">
    <location>
        <begin position="17"/>
        <end position="39"/>
    </location>
</feature>
<dbReference type="InterPro" id="IPR036429">
    <property type="entry name" value="SpoA-like_sf"/>
</dbReference>